<name>A0A1E5C153_9GAMM</name>
<keyword evidence="3" id="KW-0418">Kinase</keyword>
<dbReference type="PANTHER" id="PTHR43435:SF4">
    <property type="entry name" value="FGGY CARBOHYDRATE KINASE DOMAIN-CONTAINING PROTEIN"/>
    <property type="match status" value="1"/>
</dbReference>
<gene>
    <name evidence="6" type="ORF">A1OK_14425</name>
</gene>
<evidence type="ECO:0000256" key="3">
    <source>
        <dbReference type="ARBA" id="ARBA00022777"/>
    </source>
</evidence>
<dbReference type="InterPro" id="IPR018484">
    <property type="entry name" value="FGGY_N"/>
</dbReference>
<evidence type="ECO:0000259" key="5">
    <source>
        <dbReference type="Pfam" id="PF02782"/>
    </source>
</evidence>
<comment type="similarity">
    <text evidence="1">Belongs to the FGGY kinase family.</text>
</comment>
<dbReference type="InterPro" id="IPR018485">
    <property type="entry name" value="FGGY_C"/>
</dbReference>
<accession>A0A1E5C153</accession>
<dbReference type="Gene3D" id="1.20.58.2240">
    <property type="match status" value="1"/>
</dbReference>
<feature type="domain" description="Carbohydrate kinase FGGY C-terminal" evidence="5">
    <location>
        <begin position="282"/>
        <end position="491"/>
    </location>
</feature>
<comment type="caution">
    <text evidence="6">The sequence shown here is derived from an EMBL/GenBank/DDBJ whole genome shotgun (WGS) entry which is preliminary data.</text>
</comment>
<dbReference type="AlphaFoldDB" id="A0A1E5C153"/>
<dbReference type="GO" id="GO:0019150">
    <property type="term" value="F:D-ribulokinase activity"/>
    <property type="evidence" value="ECO:0007669"/>
    <property type="project" value="TreeGrafter"/>
</dbReference>
<evidence type="ECO:0000313" key="6">
    <source>
        <dbReference type="EMBL" id="OEE59235.1"/>
    </source>
</evidence>
<dbReference type="Gene3D" id="3.30.420.40">
    <property type="match status" value="1"/>
</dbReference>
<dbReference type="InterPro" id="IPR043129">
    <property type="entry name" value="ATPase_NBD"/>
</dbReference>
<sequence length="542" mass="57326">MTESIHAPQYVLGIDVGTGSARAGIFSTNGDLIGTDKCDIQIFKDEGNIVEQSSNDIWQAVVTAVRGAISTSGIAAEHLVGIGFDATCSLVVLGKDGEPLPVGDPSLPERNIMVWMDHRALEQADRINGIGHRVLDYVGGRISPEMETPKLLWLKEHRPDVFEKAWQFMDLTDFLTWRATGDLARSVCTLTCKWTYMAHEDSWDKSYFDAIGLSALSDEGFTRIGTQVVSAGTPLGNGLSKEAAQALGLCEGTPVAAGLIDAHAGGVGSIGVENGGGATANLAYVFGTSSCTMTSTQQPVFVPGVWGPYYSAMVPQLWLNEGGQSAAGAAIEALLAFHPYRTTAEIHAAQSGLSLVEWLIEQAELRLGGESNSGALAKGLHVVPEFLGNRAPHADPHTRAVISGLGLENGLNSLIALYVAGLCGIGYGLRQIIEAQDQAGAKIERIVISGGAGRSDFVRQLLADTTGREVTAPATDEPVLLGSAILGSVAAGIHADIHAAMANMSNFTAHFTPQKGATQTLHYQRFETFNTLQEIARKSVSC</sequence>
<dbReference type="Proteomes" id="UP000095039">
    <property type="component" value="Unassembled WGS sequence"/>
</dbReference>
<keyword evidence="7" id="KW-1185">Reference proteome</keyword>
<dbReference type="GO" id="GO:0019321">
    <property type="term" value="P:pentose metabolic process"/>
    <property type="evidence" value="ECO:0007669"/>
    <property type="project" value="TreeGrafter"/>
</dbReference>
<evidence type="ECO:0000256" key="2">
    <source>
        <dbReference type="ARBA" id="ARBA00022679"/>
    </source>
</evidence>
<dbReference type="NCBIfam" id="TIGR01315">
    <property type="entry name" value="5C_CHO_kinase"/>
    <property type="match status" value="1"/>
</dbReference>
<evidence type="ECO:0000259" key="4">
    <source>
        <dbReference type="Pfam" id="PF00370"/>
    </source>
</evidence>
<feature type="domain" description="Carbohydrate kinase FGGY N-terminal" evidence="4">
    <location>
        <begin position="10"/>
        <end position="268"/>
    </location>
</feature>
<protein>
    <submittedName>
        <fullName evidence="6">Ribulokinase</fullName>
    </submittedName>
</protein>
<proteinExistence type="inferred from homology"/>
<keyword evidence="2" id="KW-0808">Transferase</keyword>
<reference evidence="6 7" key="1">
    <citation type="journal article" date="2012" name="Science">
        <title>Ecological populations of bacteria act as socially cohesive units of antibiotic production and resistance.</title>
        <authorList>
            <person name="Cordero O.X."/>
            <person name="Wildschutte H."/>
            <person name="Kirkup B."/>
            <person name="Proehl S."/>
            <person name="Ngo L."/>
            <person name="Hussain F."/>
            <person name="Le Roux F."/>
            <person name="Mincer T."/>
            <person name="Polz M.F."/>
        </authorList>
    </citation>
    <scope>NUCLEOTIDE SEQUENCE [LARGE SCALE GENOMIC DNA]</scope>
    <source>
        <strain evidence="6 7">FF-454</strain>
    </source>
</reference>
<evidence type="ECO:0000313" key="7">
    <source>
        <dbReference type="Proteomes" id="UP000095039"/>
    </source>
</evidence>
<dbReference type="PANTHER" id="PTHR43435">
    <property type="entry name" value="RIBULOKINASE"/>
    <property type="match status" value="1"/>
</dbReference>
<dbReference type="GO" id="GO:0005737">
    <property type="term" value="C:cytoplasm"/>
    <property type="evidence" value="ECO:0007669"/>
    <property type="project" value="TreeGrafter"/>
</dbReference>
<dbReference type="CDD" id="cd07782">
    <property type="entry name" value="ASKHA_NBD_FGGY_D-RBK"/>
    <property type="match status" value="1"/>
</dbReference>
<dbReference type="PIRSF" id="PIRSF000538">
    <property type="entry name" value="GlpK"/>
    <property type="match status" value="1"/>
</dbReference>
<dbReference type="FunFam" id="3.30.420.40:FF:000101">
    <property type="entry name" value="FGGY carbohydrate kinase domain-containing protein"/>
    <property type="match status" value="1"/>
</dbReference>
<dbReference type="RefSeq" id="WP_016959579.1">
    <property type="nucleotide sequence ID" value="NZ_AJWN02000089.1"/>
</dbReference>
<dbReference type="Pfam" id="PF00370">
    <property type="entry name" value="FGGY_N"/>
    <property type="match status" value="1"/>
</dbReference>
<dbReference type="InterPro" id="IPR006003">
    <property type="entry name" value="FGGY_RbtK-like"/>
</dbReference>
<dbReference type="Pfam" id="PF02782">
    <property type="entry name" value="FGGY_C"/>
    <property type="match status" value="1"/>
</dbReference>
<organism evidence="6 7">
    <name type="scientific">Enterovibrio norvegicus FF-454</name>
    <dbReference type="NCBI Taxonomy" id="1185651"/>
    <lineage>
        <taxon>Bacteria</taxon>
        <taxon>Pseudomonadati</taxon>
        <taxon>Pseudomonadota</taxon>
        <taxon>Gammaproteobacteria</taxon>
        <taxon>Vibrionales</taxon>
        <taxon>Vibrionaceae</taxon>
        <taxon>Enterovibrio</taxon>
    </lineage>
</organism>
<evidence type="ECO:0000256" key="1">
    <source>
        <dbReference type="ARBA" id="ARBA00009156"/>
    </source>
</evidence>
<dbReference type="EMBL" id="AJWN02000089">
    <property type="protein sequence ID" value="OEE59235.1"/>
    <property type="molecule type" value="Genomic_DNA"/>
</dbReference>
<dbReference type="SUPFAM" id="SSF53067">
    <property type="entry name" value="Actin-like ATPase domain"/>
    <property type="match status" value="2"/>
</dbReference>
<dbReference type="InterPro" id="IPR000577">
    <property type="entry name" value="Carb_kinase_FGGY"/>
</dbReference>